<dbReference type="Proteomes" id="UP001521931">
    <property type="component" value="Unassembled WGS sequence"/>
</dbReference>
<comment type="caution">
    <text evidence="6">The sequence shown here is derived from an EMBL/GenBank/DDBJ whole genome shotgun (WGS) entry which is preliminary data.</text>
</comment>
<dbReference type="GO" id="GO:0005524">
    <property type="term" value="F:ATP binding"/>
    <property type="evidence" value="ECO:0007669"/>
    <property type="project" value="UniProtKB-KW"/>
</dbReference>
<dbReference type="Gene3D" id="3.40.50.300">
    <property type="entry name" value="P-loop containing nucleotide triphosphate hydrolases"/>
    <property type="match status" value="1"/>
</dbReference>
<keyword evidence="7" id="KW-1185">Reference proteome</keyword>
<gene>
    <name evidence="6" type="ORF">MHL29_17250</name>
</gene>
<dbReference type="PANTHER" id="PTHR43335:SF2">
    <property type="entry name" value="ABC TRANSPORTER, ATP-BINDING PROTEIN"/>
    <property type="match status" value="1"/>
</dbReference>
<evidence type="ECO:0000313" key="7">
    <source>
        <dbReference type="Proteomes" id="UP001521931"/>
    </source>
</evidence>
<dbReference type="InterPro" id="IPR003439">
    <property type="entry name" value="ABC_transporter-like_ATP-bd"/>
</dbReference>
<evidence type="ECO:0000256" key="4">
    <source>
        <dbReference type="ARBA" id="ARBA00022840"/>
    </source>
</evidence>
<dbReference type="SMART" id="SM00382">
    <property type="entry name" value="AAA"/>
    <property type="match status" value="1"/>
</dbReference>
<keyword evidence="4 6" id="KW-0067">ATP-binding</keyword>
<reference evidence="6 7" key="1">
    <citation type="submission" date="2022-02" db="EMBL/GenBank/DDBJ databases">
        <title>Uncovering new skin microbiome diversity through culturing and metagenomics.</title>
        <authorList>
            <person name="Conlan S."/>
            <person name="Deming C."/>
            <person name="Nisc Comparative Sequencing Program N."/>
            <person name="Segre J.A."/>
        </authorList>
    </citation>
    <scope>NUCLEOTIDE SEQUENCE [LARGE SCALE GENOMIC DNA]</scope>
    <source>
        <strain evidence="6 7">ACRQZ</strain>
    </source>
</reference>
<proteinExistence type="inferred from homology"/>
<comment type="similarity">
    <text evidence="1">Belongs to the ABC transporter superfamily.</text>
</comment>
<dbReference type="Pfam" id="PF00005">
    <property type="entry name" value="ABC_tran"/>
    <property type="match status" value="1"/>
</dbReference>
<dbReference type="EMBL" id="JAKRCV010000089">
    <property type="protein sequence ID" value="MCG7323622.1"/>
    <property type="molecule type" value="Genomic_DNA"/>
</dbReference>
<dbReference type="RefSeq" id="WP_239266438.1">
    <property type="nucleotide sequence ID" value="NZ_JAKRCV010000089.1"/>
</dbReference>
<dbReference type="PROSITE" id="PS50893">
    <property type="entry name" value="ABC_TRANSPORTER_2"/>
    <property type="match status" value="1"/>
</dbReference>
<evidence type="ECO:0000259" key="5">
    <source>
        <dbReference type="PROSITE" id="PS50893"/>
    </source>
</evidence>
<dbReference type="InterPro" id="IPR003593">
    <property type="entry name" value="AAA+_ATPase"/>
</dbReference>
<keyword evidence="3" id="KW-0547">Nucleotide-binding</keyword>
<dbReference type="SUPFAM" id="SSF52540">
    <property type="entry name" value="P-loop containing nucleoside triphosphate hydrolases"/>
    <property type="match status" value="1"/>
</dbReference>
<name>A0ABS9Q8B9_9MICO</name>
<evidence type="ECO:0000313" key="6">
    <source>
        <dbReference type="EMBL" id="MCG7323622.1"/>
    </source>
</evidence>
<sequence length="316" mass="32871">MTAGIRTRDLGIDFGGGVGLHDVDLEVPARGVHALIGPNGAGKTTLFSILTGLVPPGRGTVILGGRIAYCPDTPEHEPWLTAAEVVAQSRALCGLPRDATSDRTVLARCGLVEVADRRVGSWSRGMTQRLGIAATIATGADVLVLDEPTSALDPFGQAEVLRLVRELGDERCLVLSSHSLAAVERVADTVSILHRGRLLWQGTLPALLADGLSATWIVRVAGVAGVAGMNDVNDAADLGVLEERLRARPGVVVARRGPAELTVTYADAATGTRRLASDLAAAAVPVVSATPEAGDLDSAFVALVTAHDRRTEEIPT</sequence>
<evidence type="ECO:0000256" key="3">
    <source>
        <dbReference type="ARBA" id="ARBA00022741"/>
    </source>
</evidence>
<dbReference type="InterPro" id="IPR027417">
    <property type="entry name" value="P-loop_NTPase"/>
</dbReference>
<dbReference type="PANTHER" id="PTHR43335">
    <property type="entry name" value="ABC TRANSPORTER, ATP-BINDING PROTEIN"/>
    <property type="match status" value="1"/>
</dbReference>
<protein>
    <submittedName>
        <fullName evidence="6">ABC transporter ATP-binding protein</fullName>
    </submittedName>
</protein>
<keyword evidence="2" id="KW-0813">Transport</keyword>
<feature type="domain" description="ABC transporter" evidence="5">
    <location>
        <begin position="5"/>
        <end position="220"/>
    </location>
</feature>
<organism evidence="6 7">
    <name type="scientific">Arsenicicoccus bolidensis</name>
    <dbReference type="NCBI Taxonomy" id="229480"/>
    <lineage>
        <taxon>Bacteria</taxon>
        <taxon>Bacillati</taxon>
        <taxon>Actinomycetota</taxon>
        <taxon>Actinomycetes</taxon>
        <taxon>Micrococcales</taxon>
        <taxon>Intrasporangiaceae</taxon>
        <taxon>Arsenicicoccus</taxon>
    </lineage>
</organism>
<evidence type="ECO:0000256" key="2">
    <source>
        <dbReference type="ARBA" id="ARBA00022448"/>
    </source>
</evidence>
<evidence type="ECO:0000256" key="1">
    <source>
        <dbReference type="ARBA" id="ARBA00005417"/>
    </source>
</evidence>
<accession>A0ABS9Q8B9</accession>